<evidence type="ECO:0000313" key="1">
    <source>
        <dbReference type="EMBL" id="CAB4153933.1"/>
    </source>
</evidence>
<gene>
    <name evidence="1" type="ORF">UFOVP636_39</name>
</gene>
<dbReference type="InterPro" id="IPR013324">
    <property type="entry name" value="RNA_pol_sigma_r3/r4-like"/>
</dbReference>
<sequence length="169" mass="20751">MNKCIDDYVNTRYNKWKQIAFNICKSEDHLEDLLHDTLFRILEKDEKKIIYMIQKNEFEFYIIKALYRAWNSSRSSFYLTHRKFGMIRTDLIERFHEQDTTWYGARLDNETLDLAVSRLNWFESQIFQLYILEDFSYRQLEKETGIPSMYLCRTIDKAKKNLKRMIIRK</sequence>
<dbReference type="SUPFAM" id="SSF88659">
    <property type="entry name" value="Sigma3 and sigma4 domains of RNA polymerase sigma factors"/>
    <property type="match status" value="1"/>
</dbReference>
<name>A0A6J5NA35_9CAUD</name>
<evidence type="ECO:0008006" key="2">
    <source>
        <dbReference type="Google" id="ProtNLM"/>
    </source>
</evidence>
<accession>A0A6J5NA35</accession>
<organism evidence="1">
    <name type="scientific">uncultured Caudovirales phage</name>
    <dbReference type="NCBI Taxonomy" id="2100421"/>
    <lineage>
        <taxon>Viruses</taxon>
        <taxon>Duplodnaviria</taxon>
        <taxon>Heunggongvirae</taxon>
        <taxon>Uroviricota</taxon>
        <taxon>Caudoviricetes</taxon>
        <taxon>Peduoviridae</taxon>
        <taxon>Maltschvirus</taxon>
        <taxon>Maltschvirus maltsch</taxon>
    </lineage>
</organism>
<dbReference type="EMBL" id="LR796597">
    <property type="protein sequence ID" value="CAB4153933.1"/>
    <property type="molecule type" value="Genomic_DNA"/>
</dbReference>
<reference evidence="1" key="1">
    <citation type="submission" date="2020-04" db="EMBL/GenBank/DDBJ databases">
        <authorList>
            <person name="Chiriac C."/>
            <person name="Salcher M."/>
            <person name="Ghai R."/>
            <person name="Kavagutti S V."/>
        </authorList>
    </citation>
    <scope>NUCLEOTIDE SEQUENCE</scope>
</reference>
<proteinExistence type="predicted"/>
<protein>
    <recommendedName>
        <fullName evidence="2">Sigma-70 family RNA polymerase sigma factor</fullName>
    </recommendedName>
</protein>